<name>A0ABX0Q5U4_9GAMM</name>
<keyword evidence="4" id="KW-0804">Transcription</keyword>
<evidence type="ECO:0000313" key="5">
    <source>
        <dbReference type="EMBL" id="NID05116.1"/>
    </source>
</evidence>
<organism evidence="5 6">
    <name type="scientific">Luteibacter jiangsuensis</name>
    <dbReference type="NCBI Taxonomy" id="637577"/>
    <lineage>
        <taxon>Bacteria</taxon>
        <taxon>Pseudomonadati</taxon>
        <taxon>Pseudomonadota</taxon>
        <taxon>Gammaproteobacteria</taxon>
        <taxon>Lysobacterales</taxon>
        <taxon>Rhodanobacteraceae</taxon>
        <taxon>Luteibacter</taxon>
    </lineage>
</organism>
<dbReference type="InterPro" id="IPR005650">
    <property type="entry name" value="BlaI_family"/>
</dbReference>
<comment type="caution">
    <text evidence="5">The sequence shown here is derived from an EMBL/GenBank/DDBJ whole genome shotgun (WGS) entry which is preliminary data.</text>
</comment>
<accession>A0ABX0Q5U4</accession>
<evidence type="ECO:0000256" key="3">
    <source>
        <dbReference type="ARBA" id="ARBA00023125"/>
    </source>
</evidence>
<dbReference type="Proteomes" id="UP001429601">
    <property type="component" value="Unassembled WGS sequence"/>
</dbReference>
<protein>
    <submittedName>
        <fullName evidence="5">BlaI/MecI/CopY family transcriptional regulator</fullName>
    </submittedName>
</protein>
<gene>
    <name evidence="5" type="ORF">HBF26_09480</name>
</gene>
<sequence length="122" mass="13528">MLLPDTELEVMKALWEKHPQSARELHDALAARTGWALSTTRTVLDRMRAKELVSRTEVHGLAVFSPARSKVDVLGTSLAHLFRDVLEVPGSVPVSALTGSTLLNDDELAELDRMLNGRKRRS</sequence>
<evidence type="ECO:0000256" key="1">
    <source>
        <dbReference type="ARBA" id="ARBA00011046"/>
    </source>
</evidence>
<keyword evidence="2" id="KW-0805">Transcription regulation</keyword>
<dbReference type="InterPro" id="IPR036390">
    <property type="entry name" value="WH_DNA-bd_sf"/>
</dbReference>
<dbReference type="PIRSF" id="PIRSF019455">
    <property type="entry name" value="CopR_AtkY"/>
    <property type="match status" value="1"/>
</dbReference>
<dbReference type="InterPro" id="IPR036388">
    <property type="entry name" value="WH-like_DNA-bd_sf"/>
</dbReference>
<keyword evidence="6" id="KW-1185">Reference proteome</keyword>
<dbReference type="Gene3D" id="1.10.10.10">
    <property type="entry name" value="Winged helix-like DNA-binding domain superfamily/Winged helix DNA-binding domain"/>
    <property type="match status" value="1"/>
</dbReference>
<dbReference type="RefSeq" id="WP_167125311.1">
    <property type="nucleotide sequence ID" value="NZ_JAAQQR010000003.1"/>
</dbReference>
<keyword evidence="3" id="KW-0238">DNA-binding</keyword>
<evidence type="ECO:0000256" key="2">
    <source>
        <dbReference type="ARBA" id="ARBA00023015"/>
    </source>
</evidence>
<proteinExistence type="inferred from homology"/>
<evidence type="ECO:0000256" key="4">
    <source>
        <dbReference type="ARBA" id="ARBA00023163"/>
    </source>
</evidence>
<dbReference type="Pfam" id="PF03965">
    <property type="entry name" value="Penicillinase_R"/>
    <property type="match status" value="1"/>
</dbReference>
<dbReference type="SUPFAM" id="SSF46785">
    <property type="entry name" value="Winged helix' DNA-binding domain"/>
    <property type="match status" value="1"/>
</dbReference>
<evidence type="ECO:0000313" key="6">
    <source>
        <dbReference type="Proteomes" id="UP001429601"/>
    </source>
</evidence>
<comment type="similarity">
    <text evidence="1">Belongs to the BlaI transcriptional regulatory family.</text>
</comment>
<dbReference type="EMBL" id="JAAQQR010000003">
    <property type="protein sequence ID" value="NID05116.1"/>
    <property type="molecule type" value="Genomic_DNA"/>
</dbReference>
<reference evidence="5 6" key="1">
    <citation type="journal article" date="2011" name="Curr. Microbiol.">
        <title>Luteibacter jiangsuensis sp. nov.: a methamidophos-degrading bacterium isolated from a methamidophos-manufacturing factory.</title>
        <authorList>
            <person name="Wang L."/>
            <person name="Wang G.L."/>
            <person name="Li S.P."/>
            <person name="Jiang J.D."/>
        </authorList>
    </citation>
    <scope>NUCLEOTIDE SEQUENCE [LARGE SCALE GENOMIC DNA]</scope>
    <source>
        <strain evidence="5 6">CGMCC 1.10133</strain>
    </source>
</reference>